<reference evidence="2" key="1">
    <citation type="submission" date="2020-11" db="EMBL/GenBank/DDBJ databases">
        <authorList>
            <person name="Tran Van P."/>
        </authorList>
    </citation>
    <scope>NUCLEOTIDE SEQUENCE</scope>
</reference>
<protein>
    <submittedName>
        <fullName evidence="2">Uncharacterized protein</fullName>
    </submittedName>
</protein>
<feature type="compositionally biased region" description="Polar residues" evidence="1">
    <location>
        <begin position="97"/>
        <end position="107"/>
    </location>
</feature>
<evidence type="ECO:0000313" key="2">
    <source>
        <dbReference type="EMBL" id="CAD7461205.1"/>
    </source>
</evidence>
<feature type="region of interest" description="Disordered" evidence="1">
    <location>
        <begin position="70"/>
        <end position="107"/>
    </location>
</feature>
<accession>A0A7R9IMJ1</accession>
<organism evidence="2">
    <name type="scientific">Timema tahoe</name>
    <dbReference type="NCBI Taxonomy" id="61484"/>
    <lineage>
        <taxon>Eukaryota</taxon>
        <taxon>Metazoa</taxon>
        <taxon>Ecdysozoa</taxon>
        <taxon>Arthropoda</taxon>
        <taxon>Hexapoda</taxon>
        <taxon>Insecta</taxon>
        <taxon>Pterygota</taxon>
        <taxon>Neoptera</taxon>
        <taxon>Polyneoptera</taxon>
        <taxon>Phasmatodea</taxon>
        <taxon>Timematodea</taxon>
        <taxon>Timematoidea</taxon>
        <taxon>Timematidae</taxon>
        <taxon>Timema</taxon>
    </lineage>
</organism>
<dbReference type="AlphaFoldDB" id="A0A7R9IMJ1"/>
<dbReference type="EMBL" id="OE004485">
    <property type="protein sequence ID" value="CAD7461205.1"/>
    <property type="molecule type" value="Genomic_DNA"/>
</dbReference>
<proteinExistence type="predicted"/>
<sequence>MIYAKIEAKVVGLSGFISLKEQDPVALHDAARFRQEPTVSPTRLVRLTDGRPGLHSAHWTSLLSTVSRSVPKKLQPPHPEGWDDQAGSGRIPGEARINSSTGMTGTGDSCLLPTQGGARELFTSAHRSDLTIFTLSRVKTDKKNLDLLVNGSQVQCWDFNTDIPVNGSLRSVSPNGSMLMTRCSGRYLKRGEEVGGSTERVSGGVVLTVMTAPVHWL</sequence>
<name>A0A7R9IMJ1_9NEOP</name>
<evidence type="ECO:0000256" key="1">
    <source>
        <dbReference type="SAM" id="MobiDB-lite"/>
    </source>
</evidence>
<gene>
    <name evidence="2" type="ORF">TTEB3V08_LOCUS9118</name>
</gene>